<keyword evidence="2 6" id="KW-0698">rRNA processing</keyword>
<dbReference type="FunFam" id="3.30.950.10:FF:000002">
    <property type="entry name" value="Ribosomal RNA small subunit methyltransferase I"/>
    <property type="match status" value="1"/>
</dbReference>
<dbReference type="AlphaFoldDB" id="A0A0A0ES89"/>
<dbReference type="Proteomes" id="UP000030017">
    <property type="component" value="Unassembled WGS sequence"/>
</dbReference>
<reference evidence="9 10" key="1">
    <citation type="submission" date="2013-08" db="EMBL/GenBank/DDBJ databases">
        <title>Genome sequencing of Lysobacter.</title>
        <authorList>
            <person name="Zhang S."/>
            <person name="Wang G."/>
        </authorList>
    </citation>
    <scope>NUCLEOTIDE SEQUENCE [LARGE SCALE GENOMIC DNA]</scope>
    <source>
        <strain evidence="9 10">Ko07</strain>
    </source>
</reference>
<dbReference type="InterPro" id="IPR053910">
    <property type="entry name" value="RsmI_HTH"/>
</dbReference>
<accession>A0A0A0ES89</accession>
<dbReference type="InterPro" id="IPR014777">
    <property type="entry name" value="4pyrrole_Mease_sub1"/>
</dbReference>
<evidence type="ECO:0000256" key="2">
    <source>
        <dbReference type="ARBA" id="ARBA00022552"/>
    </source>
</evidence>
<dbReference type="PANTHER" id="PTHR46111">
    <property type="entry name" value="RIBOSOMAL RNA SMALL SUBUNIT METHYLTRANSFERASE I"/>
    <property type="match status" value="1"/>
</dbReference>
<dbReference type="PROSITE" id="PS01296">
    <property type="entry name" value="RSMI"/>
    <property type="match status" value="1"/>
</dbReference>
<dbReference type="PANTHER" id="PTHR46111:SF1">
    <property type="entry name" value="RIBOSOMAL RNA SMALL SUBUNIT METHYLTRANSFERASE I"/>
    <property type="match status" value="1"/>
</dbReference>
<evidence type="ECO:0000256" key="1">
    <source>
        <dbReference type="ARBA" id="ARBA00022490"/>
    </source>
</evidence>
<proteinExistence type="inferred from homology"/>
<dbReference type="SUPFAM" id="SSF53790">
    <property type="entry name" value="Tetrapyrrole methylase"/>
    <property type="match status" value="1"/>
</dbReference>
<dbReference type="HAMAP" id="MF_01877">
    <property type="entry name" value="16SrRNA_methyltr_I"/>
    <property type="match status" value="1"/>
</dbReference>
<dbReference type="EMBL" id="AVPS01000001">
    <property type="protein sequence ID" value="KGM52998.1"/>
    <property type="molecule type" value="Genomic_DNA"/>
</dbReference>
<dbReference type="CDD" id="cd11648">
    <property type="entry name" value="RsmI"/>
    <property type="match status" value="1"/>
</dbReference>
<dbReference type="Pfam" id="PF23016">
    <property type="entry name" value="RsmI_C"/>
    <property type="match status" value="1"/>
</dbReference>
<keyword evidence="4 6" id="KW-0808">Transferase</keyword>
<keyword evidence="5 6" id="KW-0949">S-adenosyl-L-methionine</keyword>
<comment type="similarity">
    <text evidence="6">Belongs to the methyltransferase superfamily. RsmI family.</text>
</comment>
<dbReference type="EC" id="2.1.1.198" evidence="6"/>
<comment type="catalytic activity">
    <reaction evidence="6">
        <text>cytidine(1402) in 16S rRNA + S-adenosyl-L-methionine = 2'-O-methylcytidine(1402) in 16S rRNA + S-adenosyl-L-homocysteine + H(+)</text>
        <dbReference type="Rhea" id="RHEA:42924"/>
        <dbReference type="Rhea" id="RHEA-COMP:10285"/>
        <dbReference type="Rhea" id="RHEA-COMP:10286"/>
        <dbReference type="ChEBI" id="CHEBI:15378"/>
        <dbReference type="ChEBI" id="CHEBI:57856"/>
        <dbReference type="ChEBI" id="CHEBI:59789"/>
        <dbReference type="ChEBI" id="CHEBI:74495"/>
        <dbReference type="ChEBI" id="CHEBI:82748"/>
        <dbReference type="EC" id="2.1.1.198"/>
    </reaction>
</comment>
<protein>
    <recommendedName>
        <fullName evidence="6">Ribosomal RNA small subunit methyltransferase I</fullName>
        <ecNumber evidence="6">2.1.1.198</ecNumber>
    </recommendedName>
    <alternativeName>
        <fullName evidence="6">16S rRNA 2'-O-ribose C1402 methyltransferase</fullName>
    </alternativeName>
    <alternativeName>
        <fullName evidence="6">rRNA (cytidine-2'-O-)-methyltransferase RsmI</fullName>
    </alternativeName>
</protein>
<dbReference type="OrthoDB" id="9809084at2"/>
<dbReference type="Pfam" id="PF00590">
    <property type="entry name" value="TP_methylase"/>
    <property type="match status" value="1"/>
</dbReference>
<name>A0A0A0ES89_9GAMM</name>
<feature type="domain" description="RsmI HTH" evidence="8">
    <location>
        <begin position="237"/>
        <end position="271"/>
    </location>
</feature>
<gene>
    <name evidence="6" type="primary">rsmI</name>
    <name evidence="9" type="ORF">N792_01890</name>
</gene>
<keyword evidence="3 6" id="KW-0489">Methyltransferase</keyword>
<evidence type="ECO:0000256" key="4">
    <source>
        <dbReference type="ARBA" id="ARBA00022679"/>
    </source>
</evidence>
<comment type="caution">
    <text evidence="9">The sequence shown here is derived from an EMBL/GenBank/DDBJ whole genome shotgun (WGS) entry which is preliminary data.</text>
</comment>
<evidence type="ECO:0000256" key="3">
    <source>
        <dbReference type="ARBA" id="ARBA00022603"/>
    </source>
</evidence>
<dbReference type="NCBIfam" id="TIGR00096">
    <property type="entry name" value="16S rRNA (cytidine(1402)-2'-O)-methyltransferase"/>
    <property type="match status" value="1"/>
</dbReference>
<comment type="function">
    <text evidence="6">Catalyzes the 2'-O-methylation of the ribose of cytidine 1402 (C1402) in 16S rRNA.</text>
</comment>
<dbReference type="Gene3D" id="3.30.950.10">
    <property type="entry name" value="Methyltransferase, Cobalt-precorrin-4 Transmethylase, Domain 2"/>
    <property type="match status" value="1"/>
</dbReference>
<evidence type="ECO:0000259" key="8">
    <source>
        <dbReference type="Pfam" id="PF23016"/>
    </source>
</evidence>
<evidence type="ECO:0000259" key="7">
    <source>
        <dbReference type="Pfam" id="PF00590"/>
    </source>
</evidence>
<dbReference type="InterPro" id="IPR014776">
    <property type="entry name" value="4pyrrole_Mease_sub2"/>
</dbReference>
<evidence type="ECO:0000256" key="6">
    <source>
        <dbReference type="HAMAP-Rule" id="MF_01877"/>
    </source>
</evidence>
<dbReference type="GO" id="GO:0005737">
    <property type="term" value="C:cytoplasm"/>
    <property type="evidence" value="ECO:0007669"/>
    <property type="project" value="UniProtKB-SubCell"/>
</dbReference>
<evidence type="ECO:0000313" key="10">
    <source>
        <dbReference type="Proteomes" id="UP000030017"/>
    </source>
</evidence>
<keyword evidence="10" id="KW-1185">Reference proteome</keyword>
<dbReference type="Gene3D" id="3.40.1010.10">
    <property type="entry name" value="Cobalt-precorrin-4 Transmethylase, Domain 1"/>
    <property type="match status" value="1"/>
</dbReference>
<comment type="subcellular location">
    <subcellularLocation>
        <location evidence="6">Cytoplasm</location>
    </subcellularLocation>
</comment>
<organism evidence="9 10">
    <name type="scientific">Lysobacter concretionis Ko07 = DSM 16239</name>
    <dbReference type="NCBI Taxonomy" id="1122185"/>
    <lineage>
        <taxon>Bacteria</taxon>
        <taxon>Pseudomonadati</taxon>
        <taxon>Pseudomonadota</taxon>
        <taxon>Gammaproteobacteria</taxon>
        <taxon>Lysobacterales</taxon>
        <taxon>Lysobacteraceae</taxon>
        <taxon>Novilysobacter</taxon>
    </lineage>
</organism>
<keyword evidence="1 6" id="KW-0963">Cytoplasm</keyword>
<dbReference type="RefSeq" id="WP_036191954.1">
    <property type="nucleotide sequence ID" value="NZ_AVPS01000001.1"/>
</dbReference>
<dbReference type="InterPro" id="IPR035996">
    <property type="entry name" value="4pyrrol_Methylase_sf"/>
</dbReference>
<dbReference type="STRING" id="1122185.N792_01890"/>
<dbReference type="InterPro" id="IPR008189">
    <property type="entry name" value="rRNA_ssu_MeTfrase_I"/>
</dbReference>
<dbReference type="GO" id="GO:0070677">
    <property type="term" value="F:rRNA (cytosine-2'-O-)-methyltransferase activity"/>
    <property type="evidence" value="ECO:0007669"/>
    <property type="project" value="UniProtKB-UniRule"/>
</dbReference>
<feature type="domain" description="Tetrapyrrole methylase" evidence="7">
    <location>
        <begin position="6"/>
        <end position="206"/>
    </location>
</feature>
<dbReference type="eggNOG" id="COG0313">
    <property type="taxonomic scope" value="Bacteria"/>
</dbReference>
<evidence type="ECO:0000313" key="9">
    <source>
        <dbReference type="EMBL" id="KGM52998.1"/>
    </source>
</evidence>
<dbReference type="FunFam" id="3.40.1010.10:FF:000002">
    <property type="entry name" value="Ribosomal RNA small subunit methyltransferase I"/>
    <property type="match status" value="1"/>
</dbReference>
<dbReference type="InterPro" id="IPR018063">
    <property type="entry name" value="SAM_MeTrfase_RsmI_CS"/>
</dbReference>
<sequence length="281" mass="29947">MHKPGTLHIIATPIGNLGDISARALEVLARVDAICAEDTRHTRQLLSHFGMERPLLALHQHNEDAQAAQLVARLQAGDSLALVSDAGTPLVSDPGFRLVRAAREAGVRVSPVPGACAAIAALSVAGIASDRFAFEGFLPAKSGARRERLARLAAETRTLIFYESAHRIEESLADFVAAFGPDRRAVLARELTKLFETVLDGDLATLLTHVQADPNQRKGEFVLVVEGIGDDTEAKLVEGRRLYLMLSAHLPPSTAAKLAAELSGAPRKTLYGSGDRDGAEA</sequence>
<evidence type="ECO:0000256" key="5">
    <source>
        <dbReference type="ARBA" id="ARBA00022691"/>
    </source>
</evidence>
<dbReference type="InterPro" id="IPR000878">
    <property type="entry name" value="4pyrrol_Mease"/>
</dbReference>
<dbReference type="PIRSF" id="PIRSF005917">
    <property type="entry name" value="MTase_YraL"/>
    <property type="match status" value="1"/>
</dbReference>